<evidence type="ECO:0000256" key="13">
    <source>
        <dbReference type="SAM" id="Coils"/>
    </source>
</evidence>
<evidence type="ECO:0000256" key="12">
    <source>
        <dbReference type="ARBA" id="ARBA00032526"/>
    </source>
</evidence>
<evidence type="ECO:0000256" key="4">
    <source>
        <dbReference type="ARBA" id="ARBA00010703"/>
    </source>
</evidence>
<dbReference type="InterPro" id="IPR007213">
    <property type="entry name" value="Ppm1/Ppm2/Tcmp"/>
</dbReference>
<dbReference type="FunFam" id="3.40.50.150:FF:000092">
    <property type="entry name" value="Leucine carboxyl methyltransferase 1"/>
    <property type="match status" value="1"/>
</dbReference>
<evidence type="ECO:0000256" key="3">
    <source>
        <dbReference type="ARBA" id="ARBA00004141"/>
    </source>
</evidence>
<evidence type="ECO:0000256" key="14">
    <source>
        <dbReference type="SAM" id="Phobius"/>
    </source>
</evidence>
<comment type="function">
    <text evidence="2">Methylates the carboxyl group of the C-terminal leucine residue of protein phosphatase 2A catalytic subunits to form alpha-leucine ester residues.</text>
</comment>
<dbReference type="PANTHER" id="PTHR13600">
    <property type="entry name" value="LEUCINE CARBOXYL METHYLTRANSFERASE"/>
    <property type="match status" value="1"/>
</dbReference>
<name>A0A553NNX3_TIGCA</name>
<dbReference type="EMBL" id="VCGU01000011">
    <property type="protein sequence ID" value="TRY67139.1"/>
    <property type="molecule type" value="Genomic_DNA"/>
</dbReference>
<dbReference type="Gene3D" id="3.40.50.150">
    <property type="entry name" value="Vaccinia Virus protein VP39"/>
    <property type="match status" value="1"/>
</dbReference>
<comment type="catalytic activity">
    <reaction evidence="1">
        <text>[phosphatase 2A protein]-C-terminal L-leucine + S-adenosyl-L-methionine = [phosphatase 2A protein]-C-terminal L-leucine methyl ester + S-adenosyl-L-homocysteine</text>
        <dbReference type="Rhea" id="RHEA:48544"/>
        <dbReference type="Rhea" id="RHEA-COMP:12134"/>
        <dbReference type="Rhea" id="RHEA-COMP:12135"/>
        <dbReference type="ChEBI" id="CHEBI:57856"/>
        <dbReference type="ChEBI" id="CHEBI:59789"/>
        <dbReference type="ChEBI" id="CHEBI:90516"/>
        <dbReference type="ChEBI" id="CHEBI:90517"/>
        <dbReference type="EC" id="2.1.1.233"/>
    </reaction>
</comment>
<dbReference type="GO" id="GO:0009966">
    <property type="term" value="P:regulation of signal transduction"/>
    <property type="evidence" value="ECO:0007669"/>
    <property type="project" value="UniProtKB-ARBA"/>
</dbReference>
<dbReference type="GO" id="GO:0016020">
    <property type="term" value="C:membrane"/>
    <property type="evidence" value="ECO:0007669"/>
    <property type="project" value="UniProtKB-SubCell"/>
</dbReference>
<evidence type="ECO:0000256" key="2">
    <source>
        <dbReference type="ARBA" id="ARBA00003455"/>
    </source>
</evidence>
<dbReference type="SMART" id="SM01415">
    <property type="entry name" value="DUF106"/>
    <property type="match status" value="1"/>
</dbReference>
<gene>
    <name evidence="15" type="ORF">TCAL_11444</name>
</gene>
<keyword evidence="9 14" id="KW-0812">Transmembrane</keyword>
<evidence type="ECO:0000256" key="10">
    <source>
        <dbReference type="ARBA" id="ARBA00022989"/>
    </source>
</evidence>
<dbReference type="GO" id="GO:0018423">
    <property type="term" value="F:protein C-terminal leucine carboxyl O-methyltransferase activity"/>
    <property type="evidence" value="ECO:0007669"/>
    <property type="project" value="UniProtKB-EC"/>
</dbReference>
<dbReference type="STRING" id="6832.A0A553NNX3"/>
<protein>
    <recommendedName>
        <fullName evidence="5">[phosphatase 2A protein]-leucine-carboxy methyltransferase</fullName>
        <ecNumber evidence="5">2.1.1.233</ecNumber>
    </recommendedName>
    <alternativeName>
        <fullName evidence="12">[Phosphatase 2A protein]-leucine-carboxy methyltransferase 1</fullName>
    </alternativeName>
</protein>
<evidence type="ECO:0000256" key="6">
    <source>
        <dbReference type="ARBA" id="ARBA00022603"/>
    </source>
</evidence>
<keyword evidence="8" id="KW-0949">S-adenosyl-L-methionine</keyword>
<keyword evidence="11 14" id="KW-0472">Membrane</keyword>
<evidence type="ECO:0000313" key="15">
    <source>
        <dbReference type="EMBL" id="TRY67139.1"/>
    </source>
</evidence>
<evidence type="ECO:0000256" key="5">
    <source>
        <dbReference type="ARBA" id="ARBA00012834"/>
    </source>
</evidence>
<feature type="transmembrane region" description="Helical" evidence="14">
    <location>
        <begin position="345"/>
        <end position="367"/>
    </location>
</feature>
<keyword evidence="10 14" id="KW-1133">Transmembrane helix</keyword>
<dbReference type="Pfam" id="PF04072">
    <property type="entry name" value="LCM"/>
    <property type="match status" value="1"/>
</dbReference>
<comment type="similarity">
    <text evidence="4">Belongs to the methyltransferase superfamily. LCMT family.</text>
</comment>
<proteinExistence type="inferred from homology"/>
<dbReference type="Pfam" id="PF01956">
    <property type="entry name" value="EMC3_TMCO1"/>
    <property type="match status" value="1"/>
</dbReference>
<evidence type="ECO:0000256" key="8">
    <source>
        <dbReference type="ARBA" id="ARBA00022691"/>
    </source>
</evidence>
<dbReference type="Proteomes" id="UP000318571">
    <property type="component" value="Chromosome 4"/>
</dbReference>
<dbReference type="GO" id="GO:0032259">
    <property type="term" value="P:methylation"/>
    <property type="evidence" value="ECO:0007669"/>
    <property type="project" value="UniProtKB-KW"/>
</dbReference>
<accession>A0A553NNX3</accession>
<evidence type="ECO:0000313" key="16">
    <source>
        <dbReference type="Proteomes" id="UP000318571"/>
    </source>
</evidence>
<dbReference type="SUPFAM" id="SSF53335">
    <property type="entry name" value="S-adenosyl-L-methionine-dependent methyltransferases"/>
    <property type="match status" value="1"/>
</dbReference>
<dbReference type="PANTHER" id="PTHR13600:SF33">
    <property type="entry name" value="LEUCINE CARBOXYL METHYLTRANSFERASE 1"/>
    <property type="match status" value="1"/>
</dbReference>
<keyword evidence="6" id="KW-0489">Methyltransferase</keyword>
<keyword evidence="13" id="KW-0175">Coiled coil</keyword>
<dbReference type="GO" id="GO:0005829">
    <property type="term" value="C:cytosol"/>
    <property type="evidence" value="ECO:0007669"/>
    <property type="project" value="TreeGrafter"/>
</dbReference>
<evidence type="ECO:0000256" key="9">
    <source>
        <dbReference type="ARBA" id="ARBA00022692"/>
    </source>
</evidence>
<dbReference type="InterPro" id="IPR016651">
    <property type="entry name" value="LCMT1"/>
</dbReference>
<reference evidence="15 16" key="1">
    <citation type="journal article" date="2018" name="Nat. Ecol. Evol.">
        <title>Genomic signatures of mitonuclear coevolution across populations of Tigriopus californicus.</title>
        <authorList>
            <person name="Barreto F.S."/>
            <person name="Watson E.T."/>
            <person name="Lima T.G."/>
            <person name="Willett C.S."/>
            <person name="Edmands S."/>
            <person name="Li W."/>
            <person name="Burton R.S."/>
        </authorList>
    </citation>
    <scope>NUCLEOTIDE SEQUENCE [LARGE SCALE GENOMIC DNA]</scope>
    <source>
        <strain evidence="15 16">San Diego</strain>
    </source>
</reference>
<comment type="subcellular location">
    <subcellularLocation>
        <location evidence="3">Membrane</location>
        <topology evidence="3">Multi-pass membrane protein</topology>
    </subcellularLocation>
</comment>
<dbReference type="AlphaFoldDB" id="A0A553NNX3"/>
<organism evidence="15 16">
    <name type="scientific">Tigriopus californicus</name>
    <name type="common">Marine copepod</name>
    <dbReference type="NCBI Taxonomy" id="6832"/>
    <lineage>
        <taxon>Eukaryota</taxon>
        <taxon>Metazoa</taxon>
        <taxon>Ecdysozoa</taxon>
        <taxon>Arthropoda</taxon>
        <taxon>Crustacea</taxon>
        <taxon>Multicrustacea</taxon>
        <taxon>Hexanauplia</taxon>
        <taxon>Copepoda</taxon>
        <taxon>Harpacticoida</taxon>
        <taxon>Harpacticidae</taxon>
        <taxon>Tigriopus</taxon>
    </lineage>
</organism>
<keyword evidence="16" id="KW-1185">Reference proteome</keyword>
<evidence type="ECO:0000256" key="11">
    <source>
        <dbReference type="ARBA" id="ARBA00023136"/>
    </source>
</evidence>
<dbReference type="InterPro" id="IPR029063">
    <property type="entry name" value="SAM-dependent_MTases_sf"/>
</dbReference>
<dbReference type="InterPro" id="IPR002809">
    <property type="entry name" value="EMC3/TMCO1"/>
</dbReference>
<evidence type="ECO:0000256" key="7">
    <source>
        <dbReference type="ARBA" id="ARBA00022679"/>
    </source>
</evidence>
<feature type="transmembrane region" description="Helical" evidence="14">
    <location>
        <begin position="428"/>
        <end position="446"/>
    </location>
</feature>
<dbReference type="EC" id="2.1.1.233" evidence="5"/>
<keyword evidence="7" id="KW-0808">Transferase</keyword>
<comment type="caution">
    <text evidence="15">The sequence shown here is derived from an EMBL/GenBank/DDBJ whole genome shotgun (WGS) entry which is preliminary data.</text>
</comment>
<evidence type="ECO:0000256" key="1">
    <source>
        <dbReference type="ARBA" id="ARBA00000724"/>
    </source>
</evidence>
<sequence>MGDEAVQSTNLDATFSKRSAVHFGYWTDPYISQMVSSMGERKAPEIHLGYFTRVTALKSLILKTVEYGQALGRKVQIVSLGAGFDTLFWRLRDELNPMDEAVNNYIEVDLPEVTAKKCYRIKKSKLLLSKVVQDDDDEVKLSRTDLHGHRYHLIGADFTDLTLLARKLAECQIDYALPTIFLAECVLIYIEPTKVERFLSWTTTAFTSALVFLNHEQLNMNDRFGAVIVENMSSRGCGLPGVAACQSPAAQNGRFLARGYHGALCWTMSEVYELLPRDEVNRVEKLELFDEKELMRQLFEHYCVGIAWRNQDKFNFDDFDFWKLAASSSDPGFIIIIPVMWADTLLILGISVFTALLGEGFTWLFVYRTERYQRLKSDIEKQTKRLEKKKEILGESTLDKTRKRKMEKDEEKLKNTNRDLMVVKMKSMVAIGFVFTSLLSMFNSIFDGKVVAKLPFTPISWVQGLSHRNLLGEDYTDCSFIFLYILCTMSIRQNIQKALGFAPSRAAAKQSNMWGPDPNKYKF</sequence>
<feature type="coiled-coil region" evidence="13">
    <location>
        <begin position="369"/>
        <end position="426"/>
    </location>
</feature>